<accession>A0A1M5ZNT3</accession>
<evidence type="ECO:0000313" key="8">
    <source>
        <dbReference type="Proteomes" id="UP000290037"/>
    </source>
</evidence>
<protein>
    <submittedName>
        <fullName evidence="6">Gliding motility-associated C-terminal domain-containing protein</fullName>
    </submittedName>
    <submittedName>
        <fullName evidence="5">Gliding motility-associated-like protein</fullName>
    </submittedName>
</protein>
<dbReference type="InterPro" id="IPR036116">
    <property type="entry name" value="FN3_sf"/>
</dbReference>
<dbReference type="PANTHER" id="PTHR47566:SF1">
    <property type="entry name" value="PROTEIN NUD1"/>
    <property type="match status" value="1"/>
</dbReference>
<keyword evidence="1" id="KW-0433">Leucine-rich repeat</keyword>
<dbReference type="STRING" id="573501.SAMN04487999_3316"/>
<dbReference type="Proteomes" id="UP000290037">
    <property type="component" value="Unassembled WGS sequence"/>
</dbReference>
<dbReference type="EMBL" id="FQXT01000007">
    <property type="protein sequence ID" value="SHI25947.1"/>
    <property type="molecule type" value="Genomic_DNA"/>
</dbReference>
<dbReference type="Gene3D" id="2.60.40.10">
    <property type="entry name" value="Immunoglobulins"/>
    <property type="match status" value="7"/>
</dbReference>
<keyword evidence="8" id="KW-1185">Reference proteome</keyword>
<organism evidence="6 7">
    <name type="scientific">Leeuwenhoekiella palythoae</name>
    <dbReference type="NCBI Taxonomy" id="573501"/>
    <lineage>
        <taxon>Bacteria</taxon>
        <taxon>Pseudomonadati</taxon>
        <taxon>Bacteroidota</taxon>
        <taxon>Flavobacteriia</taxon>
        <taxon>Flavobacteriales</taxon>
        <taxon>Flavobacteriaceae</taxon>
        <taxon>Leeuwenhoekiella</taxon>
    </lineage>
</organism>
<evidence type="ECO:0000313" key="7">
    <source>
        <dbReference type="Proteomes" id="UP000184240"/>
    </source>
</evidence>
<dbReference type="Proteomes" id="UP000184240">
    <property type="component" value="Unassembled WGS sequence"/>
</dbReference>
<dbReference type="SUPFAM" id="SSF52058">
    <property type="entry name" value="L domain-like"/>
    <property type="match status" value="2"/>
</dbReference>
<dbReference type="OrthoDB" id="9813840at2"/>
<evidence type="ECO:0000256" key="2">
    <source>
        <dbReference type="ARBA" id="ARBA00022737"/>
    </source>
</evidence>
<proteinExistence type="predicted"/>
<dbReference type="InterPro" id="IPR007110">
    <property type="entry name" value="Ig-like_dom"/>
</dbReference>
<evidence type="ECO:0000313" key="5">
    <source>
        <dbReference type="EMBL" id="RXG27299.1"/>
    </source>
</evidence>
<dbReference type="InterPro" id="IPR026341">
    <property type="entry name" value="T9SS_type_B"/>
</dbReference>
<dbReference type="Pfam" id="PF13585">
    <property type="entry name" value="CHU_C"/>
    <property type="match status" value="1"/>
</dbReference>
<dbReference type="Gene3D" id="3.80.10.10">
    <property type="entry name" value="Ribonuclease Inhibitor"/>
    <property type="match status" value="2"/>
</dbReference>
<dbReference type="PROSITE" id="PS50835">
    <property type="entry name" value="IG_LIKE"/>
    <property type="match status" value="1"/>
</dbReference>
<evidence type="ECO:0000313" key="6">
    <source>
        <dbReference type="EMBL" id="SHI25947.1"/>
    </source>
</evidence>
<reference evidence="6" key="1">
    <citation type="submission" date="2016-11" db="EMBL/GenBank/DDBJ databases">
        <authorList>
            <person name="Jaros S."/>
            <person name="Januszkiewicz K."/>
            <person name="Wedrychowicz H."/>
        </authorList>
    </citation>
    <scope>NUCLEOTIDE SEQUENCE [LARGE SCALE GENOMIC DNA]</scope>
    <source>
        <strain evidence="6">DSM 19859</strain>
    </source>
</reference>
<feature type="domain" description="Ig-like" evidence="4">
    <location>
        <begin position="558"/>
        <end position="620"/>
    </location>
</feature>
<feature type="signal peptide" evidence="3">
    <location>
        <begin position="1"/>
        <end position="19"/>
    </location>
</feature>
<reference evidence="7" key="2">
    <citation type="submission" date="2016-11" db="EMBL/GenBank/DDBJ databases">
        <authorList>
            <person name="Varghese N."/>
            <person name="Submissions S."/>
        </authorList>
    </citation>
    <scope>NUCLEOTIDE SEQUENCE [LARGE SCALE GENOMIC DNA]</scope>
    <source>
        <strain evidence="7">DSM 19859</strain>
    </source>
</reference>
<sequence length="1548" mass="167015">MKTLFVGCLFALCFFCANSQTTTIPDANFEQFLVDQGIDSNGLNGNILNADAQAVTALNISINTITDFTGLEAFVNLVTLDAGTNQFATLPLTTLSLLEELVFNQNMVLASLDLSGNPNLKRFQARANGGSNSGPITVIDLSNNLQLEDINIYNFRNLQNVIFPDTNTVISIYLLMHNDITVDFSGYSSLESLSLSTNFNNNYPITATLPSEQNTLKTVAIQGGNIIDVDLSNFLALEAISLQSTNTETIDIPQTSTLTAISISDHNIASASFADASMLQNLTITRKQESPGLQLDITQNEALTTLNASHNYMDALDLSQNTNLSDLRLAHNSFATLETSQNLNLVYLDASYNLISSLDLSTNTILERLILNNNELPGIDLQANILLENLNLGTNKIPTLDVSSNNELRMLYIDDNLFANTGLDLTQNPELHYLDASNNQIESLDITQNGKLGSLILHHNLFSGTDIIDQYYDIWNANGALGASDELDVSYNLLSGRIPDFTNLAVDRRTNYFELRFNDNYFHFGDFEAEHLSYVDLLNTYWSSSPSLVLFRAYTYAPQAKVNEVETIAPNAGENITLTTTVRGNQNHYKWFKDGIELADAPDAPELILTDVNDCDSGIYHSEITSDLVPFENSNAPGSGGKNLLLQRNDITVNVTVNKTCVSLTNPVNTATDVAINTGIAWENTNGACGYILSVGTSSGGVDLVNNLDVGDLELYNFENDLPANQDIYVTIIPYFSDGEISGCTEEMFTTSTLAIPPDCTQLGRPLYGAQEVALTSDLYWEPANAADNYIVQVGTSSGTDNVLNQTVASTYYEVPEGTFEAGTEYFVTIIPTNTFGNATGCTETSFTTETLITPPACTTLMSPADGATDVALDVELSWNASAEATGYLLNVGTSSGGTQIIDNLDVGNQTVYNLTENLPENTEIFVSIIPYNSTGNATGCTEASFTTETLITPPACTTLTSPVDGAIDVALDVELSWNASAEATGYLLNVGTSSGGTQIIDNLDVGNQTVYNLTENLPENTEIFVSIIPYNSAGNASGCTEASFTTETLITPPACTTLTSPVNGATDVALDVELSWNPSAEATGYLLNVGTSSGGTQIIDNLDVGNQTVYNHTDDLPENTEIFVSIIPYNSAGNATGCTEASFTTDTLITAPACTTLTSPVDGAIDVALDATISWAPADSAAGYIINAGTSSGLSNIANQVDVGNTLTFDYALEFFNDQTIYVTITPYNEAGETLGCSEESFSTVSAIDPPPCTTLSNPSPNANGAFINTSFSWLPVSEASGYYLSIGTNPDATSYIDAFDVGNSTTYYLQDNLPYDTRIYVKITPYNNGGKATSCEIFSFITQAEPLPPLCTELLNPVPESADNPTDLRFNWASVENVTGYILNIGSNPNTQDIVSNLDVGNITSYTLNDLLPEETVLYISITPYNTNGTASNCEQFYFTTATAEETAIFDKKYGFSPDGDGINESWFIPNITDHPDNLVQIFNRWGDLVFEMENYDNATHSFTGIANRKVNFGAGKLPEGTYFFRIILTGTNNQPPAEGFLVLKR</sequence>
<dbReference type="InterPro" id="IPR032675">
    <property type="entry name" value="LRR_dom_sf"/>
</dbReference>
<dbReference type="GO" id="GO:0035591">
    <property type="term" value="F:signaling adaptor activity"/>
    <property type="evidence" value="ECO:0007669"/>
    <property type="project" value="TreeGrafter"/>
</dbReference>
<dbReference type="EMBL" id="QOVN01000008">
    <property type="protein sequence ID" value="RXG27299.1"/>
    <property type="molecule type" value="Genomic_DNA"/>
</dbReference>
<evidence type="ECO:0000256" key="1">
    <source>
        <dbReference type="ARBA" id="ARBA00022614"/>
    </source>
</evidence>
<keyword evidence="2" id="KW-0677">Repeat</keyword>
<dbReference type="SUPFAM" id="SSF49265">
    <property type="entry name" value="Fibronectin type III"/>
    <property type="match status" value="2"/>
</dbReference>
<feature type="chain" id="PRO_5012816222" evidence="3">
    <location>
        <begin position="20"/>
        <end position="1548"/>
    </location>
</feature>
<dbReference type="InterPro" id="IPR052574">
    <property type="entry name" value="CDIRP"/>
</dbReference>
<reference evidence="5 8" key="3">
    <citation type="submission" date="2018-07" db="EMBL/GenBank/DDBJ databases">
        <title>Leeuwenhoekiella genomics.</title>
        <authorList>
            <person name="Tahon G."/>
            <person name="Willems A."/>
        </authorList>
    </citation>
    <scope>NUCLEOTIDE SEQUENCE [LARGE SCALE GENOMIC DNA]</scope>
    <source>
        <strain evidence="5 8">LMG 24856</strain>
    </source>
</reference>
<name>A0A1M5ZNT3_9FLAO</name>
<dbReference type="PANTHER" id="PTHR47566">
    <property type="match status" value="1"/>
</dbReference>
<gene>
    <name evidence="5" type="ORF">DSM01_3109</name>
    <name evidence="6" type="ORF">SAMN04487999_3316</name>
</gene>
<dbReference type="NCBIfam" id="TIGR04131">
    <property type="entry name" value="Bac_Flav_CTERM"/>
    <property type="match status" value="1"/>
</dbReference>
<evidence type="ECO:0000256" key="3">
    <source>
        <dbReference type="SAM" id="SignalP"/>
    </source>
</evidence>
<dbReference type="InterPro" id="IPR013783">
    <property type="entry name" value="Ig-like_fold"/>
</dbReference>
<evidence type="ECO:0000259" key="4">
    <source>
        <dbReference type="PROSITE" id="PS50835"/>
    </source>
</evidence>
<dbReference type="RefSeq" id="WP_072985007.1">
    <property type="nucleotide sequence ID" value="NZ_FQXT01000007.1"/>
</dbReference>
<keyword evidence="3" id="KW-0732">Signal</keyword>